<dbReference type="PANTHER" id="PTHR33885:SF3">
    <property type="entry name" value="PHAGE SHOCK PROTEIN C"/>
    <property type="match status" value="1"/>
</dbReference>
<keyword evidence="5 6" id="KW-0472">Membrane</keyword>
<name>A0A510LDC8_9FUSO</name>
<dbReference type="EMBL" id="AP019846">
    <property type="protein sequence ID" value="BBM60205.1"/>
    <property type="molecule type" value="Genomic_DNA"/>
</dbReference>
<dbReference type="OrthoDB" id="9815286at2"/>
<evidence type="ECO:0000256" key="2">
    <source>
        <dbReference type="ARBA" id="ARBA00022475"/>
    </source>
</evidence>
<evidence type="ECO:0000313" key="9">
    <source>
        <dbReference type="Proteomes" id="UP000321561"/>
    </source>
</evidence>
<evidence type="ECO:0000313" key="8">
    <source>
        <dbReference type="EMBL" id="BBM60205.1"/>
    </source>
</evidence>
<dbReference type="KEGG" id="lhg:JMUB5056_1799"/>
<gene>
    <name evidence="8" type="ORF">JMUB5056_1799</name>
</gene>
<comment type="subcellular location">
    <subcellularLocation>
        <location evidence="1">Cell membrane</location>
        <topology evidence="1">Single-pass membrane protein</topology>
    </subcellularLocation>
</comment>
<evidence type="ECO:0000256" key="6">
    <source>
        <dbReference type="SAM" id="Phobius"/>
    </source>
</evidence>
<evidence type="ECO:0000256" key="4">
    <source>
        <dbReference type="ARBA" id="ARBA00022989"/>
    </source>
</evidence>
<dbReference type="GO" id="GO:0005886">
    <property type="term" value="C:plasma membrane"/>
    <property type="evidence" value="ECO:0007669"/>
    <property type="project" value="UniProtKB-SubCell"/>
</dbReference>
<dbReference type="InterPro" id="IPR007168">
    <property type="entry name" value="Phageshock_PspC_N"/>
</dbReference>
<accession>A0A510LDC8</accession>
<keyword evidence="4 6" id="KW-1133">Transmembrane helix</keyword>
<evidence type="ECO:0000256" key="1">
    <source>
        <dbReference type="ARBA" id="ARBA00004162"/>
    </source>
</evidence>
<dbReference type="PANTHER" id="PTHR33885">
    <property type="entry name" value="PHAGE SHOCK PROTEIN C"/>
    <property type="match status" value="1"/>
</dbReference>
<reference evidence="8 9" key="1">
    <citation type="submission" date="2019-07" db="EMBL/GenBank/DDBJ databases">
        <title>Complete Genome Sequence of Leptotrichia hongkongensis Strain JMUB5056.</title>
        <authorList>
            <person name="Watanabe S."/>
            <person name="Cui L."/>
        </authorList>
    </citation>
    <scope>NUCLEOTIDE SEQUENCE [LARGE SCALE GENOMIC DNA]</scope>
    <source>
        <strain evidence="8 9">JMUB5056</strain>
    </source>
</reference>
<evidence type="ECO:0000256" key="3">
    <source>
        <dbReference type="ARBA" id="ARBA00022692"/>
    </source>
</evidence>
<keyword evidence="2" id="KW-1003">Cell membrane</keyword>
<protein>
    <recommendedName>
        <fullName evidence="7">Phage shock protein PspC N-terminal domain-containing protein</fullName>
    </recommendedName>
</protein>
<keyword evidence="3 6" id="KW-0812">Transmembrane</keyword>
<dbReference type="RefSeq" id="WP_147006088.1">
    <property type="nucleotide sequence ID" value="NZ_AP019846.1"/>
</dbReference>
<organism evidence="8 9">
    <name type="scientific">Leptotrichia hongkongensis</name>
    <dbReference type="NCBI Taxonomy" id="554406"/>
    <lineage>
        <taxon>Bacteria</taxon>
        <taxon>Fusobacteriati</taxon>
        <taxon>Fusobacteriota</taxon>
        <taxon>Fusobacteriia</taxon>
        <taxon>Fusobacteriales</taxon>
        <taxon>Leptotrichiaceae</taxon>
        <taxon>Leptotrichia</taxon>
    </lineage>
</organism>
<sequence>MEKKLTKSASDKKIMGVCGGLAKYMDKDSNLIRIIAVVLAVLTGGSLAIAYLIAGFVLPEGE</sequence>
<dbReference type="Proteomes" id="UP000321561">
    <property type="component" value="Chromosome"/>
</dbReference>
<evidence type="ECO:0000259" key="7">
    <source>
        <dbReference type="Pfam" id="PF04024"/>
    </source>
</evidence>
<dbReference type="AlphaFoldDB" id="A0A510LDC8"/>
<feature type="domain" description="Phage shock protein PspC N-terminal" evidence="7">
    <location>
        <begin position="3"/>
        <end position="60"/>
    </location>
</feature>
<dbReference type="Pfam" id="PF04024">
    <property type="entry name" value="PspC"/>
    <property type="match status" value="1"/>
</dbReference>
<proteinExistence type="predicted"/>
<evidence type="ECO:0000256" key="5">
    <source>
        <dbReference type="ARBA" id="ARBA00023136"/>
    </source>
</evidence>
<dbReference type="InterPro" id="IPR052027">
    <property type="entry name" value="PspC"/>
</dbReference>
<feature type="transmembrane region" description="Helical" evidence="6">
    <location>
        <begin position="31"/>
        <end position="58"/>
    </location>
</feature>